<gene>
    <name evidence="2" type="ORF">PLA107_034565</name>
</gene>
<reference evidence="2 3" key="1">
    <citation type="journal article" date="2011" name="PLoS Pathog.">
        <title>Dynamic evolution of pathogenicity revealed by sequencing and comparative genomics of 19 Pseudomonas syringae isolates.</title>
        <authorList>
            <person name="Baltrus D.A."/>
            <person name="Nishimura M.T."/>
            <person name="Romanchuk A."/>
            <person name="Chang J.H."/>
            <person name="Mukhtar M.S."/>
            <person name="Cherkis K."/>
            <person name="Roach J."/>
            <person name="Grant S.R."/>
            <person name="Jones C.D."/>
            <person name="Dangl J.L."/>
        </authorList>
    </citation>
    <scope>NUCLEOTIDE SEQUENCE [LARGE SCALE GENOMIC DNA]</scope>
    <source>
        <strain evidence="2 3">M301315</strain>
    </source>
</reference>
<sequence length="198" mass="21869">MKLFQIRKRVAVAACVIIGSYVAALSLTNSWAETAIARYQNAAADAQIITAAYNQDKLLSEASRSLVEGYHFKGNSFASQLLMATAEHQGDLARRDRVLLEALRQAGNVEAFALLGESAIYDSAQRAQTLEFARTMENNKSLHKAIVASATTTLTEAQQQALLWCNQVLNTRYHGILAKAYYAYDLMYRPQSCDIPLS</sequence>
<dbReference type="Proteomes" id="UP000006426">
    <property type="component" value="Plasmid pmppla107"/>
</dbReference>
<evidence type="ECO:0000313" key="3">
    <source>
        <dbReference type="Proteomes" id="UP000006426"/>
    </source>
</evidence>
<keyword evidence="2" id="KW-0614">Plasmid</keyword>
<feature type="chain" id="PRO_5042069503" description="Methyl-accepting chemotaxis protein" evidence="1">
    <location>
        <begin position="24"/>
        <end position="198"/>
    </location>
</feature>
<name>A0AAD0VAG8_PSEAV</name>
<geneLocation type="plasmid" evidence="3">
    <name>pmppla107</name>
</geneLocation>
<dbReference type="EMBL" id="CP031226">
    <property type="protein sequence ID" value="AXH60307.1"/>
    <property type="molecule type" value="Genomic_DNA"/>
</dbReference>
<proteinExistence type="predicted"/>
<dbReference type="RefSeq" id="WP_005742554.1">
    <property type="nucleotide sequence ID" value="NZ_CP031226.1"/>
</dbReference>
<accession>A0AAD0VAG8</accession>
<keyword evidence="1" id="KW-0732">Signal</keyword>
<dbReference type="GeneID" id="39473780"/>
<dbReference type="AlphaFoldDB" id="A0AAD0VAG8"/>
<evidence type="ECO:0000256" key="1">
    <source>
        <dbReference type="SAM" id="SignalP"/>
    </source>
</evidence>
<evidence type="ECO:0008006" key="4">
    <source>
        <dbReference type="Google" id="ProtNLM"/>
    </source>
</evidence>
<organism evidence="2 3">
    <name type="scientific">Pseudomonas amygdali pv. lachrymans str. M301315</name>
    <dbReference type="NCBI Taxonomy" id="629260"/>
    <lineage>
        <taxon>Bacteria</taxon>
        <taxon>Pseudomonadati</taxon>
        <taxon>Pseudomonadota</taxon>
        <taxon>Gammaproteobacteria</taxon>
        <taxon>Pseudomonadales</taxon>
        <taxon>Pseudomonadaceae</taxon>
        <taxon>Pseudomonas</taxon>
        <taxon>Pseudomonas amygdali</taxon>
    </lineage>
</organism>
<feature type="signal peptide" evidence="1">
    <location>
        <begin position="1"/>
        <end position="23"/>
    </location>
</feature>
<protein>
    <recommendedName>
        <fullName evidence="4">Methyl-accepting chemotaxis protein</fullName>
    </recommendedName>
</protein>
<evidence type="ECO:0000313" key="2">
    <source>
        <dbReference type="EMBL" id="AXH60307.1"/>
    </source>
</evidence>